<dbReference type="PANTHER" id="PTHR10622">
    <property type="entry name" value="HET DOMAIN-CONTAINING PROTEIN"/>
    <property type="match status" value="1"/>
</dbReference>
<dbReference type="AlphaFoldDB" id="A0AAN9YJB0"/>
<reference evidence="3 4" key="1">
    <citation type="submission" date="2024-02" db="EMBL/GenBank/DDBJ databases">
        <title>De novo assembly and annotation of 12 fungi associated with fruit tree decline syndrome in Ontario, Canada.</title>
        <authorList>
            <person name="Sulman M."/>
            <person name="Ellouze W."/>
            <person name="Ilyukhin E."/>
        </authorList>
    </citation>
    <scope>NUCLEOTIDE SEQUENCE [LARGE SCALE GENOMIC DNA]</scope>
    <source>
        <strain evidence="3 4">M11/M66-122</strain>
    </source>
</reference>
<name>A0AAN9YJB0_9PEZI</name>
<evidence type="ECO:0000259" key="2">
    <source>
        <dbReference type="Pfam" id="PF06985"/>
    </source>
</evidence>
<dbReference type="Proteomes" id="UP001320420">
    <property type="component" value="Unassembled WGS sequence"/>
</dbReference>
<evidence type="ECO:0000256" key="1">
    <source>
        <dbReference type="SAM" id="MobiDB-lite"/>
    </source>
</evidence>
<protein>
    <recommendedName>
        <fullName evidence="2">Heterokaryon incompatibility domain-containing protein</fullName>
    </recommendedName>
</protein>
<dbReference type="Pfam" id="PF06985">
    <property type="entry name" value="HET"/>
    <property type="match status" value="1"/>
</dbReference>
<comment type="caution">
    <text evidence="3">The sequence shown here is derived from an EMBL/GenBank/DDBJ whole genome shotgun (WGS) entry which is preliminary data.</text>
</comment>
<keyword evidence="4" id="KW-1185">Reference proteome</keyword>
<dbReference type="PANTHER" id="PTHR10622:SF10">
    <property type="entry name" value="HET DOMAIN-CONTAINING PROTEIN"/>
    <property type="match status" value="1"/>
</dbReference>
<feature type="compositionally biased region" description="Basic and acidic residues" evidence="1">
    <location>
        <begin position="145"/>
        <end position="165"/>
    </location>
</feature>
<feature type="domain" description="Heterokaryon incompatibility" evidence="2">
    <location>
        <begin position="21"/>
        <end position="184"/>
    </location>
</feature>
<feature type="region of interest" description="Disordered" evidence="1">
    <location>
        <begin position="601"/>
        <end position="622"/>
    </location>
</feature>
<organism evidence="3 4">
    <name type="scientific">Diatrype stigma</name>
    <dbReference type="NCBI Taxonomy" id="117547"/>
    <lineage>
        <taxon>Eukaryota</taxon>
        <taxon>Fungi</taxon>
        <taxon>Dikarya</taxon>
        <taxon>Ascomycota</taxon>
        <taxon>Pezizomycotina</taxon>
        <taxon>Sordariomycetes</taxon>
        <taxon>Xylariomycetidae</taxon>
        <taxon>Xylariales</taxon>
        <taxon>Diatrypaceae</taxon>
        <taxon>Diatrype</taxon>
    </lineage>
</organism>
<proteinExistence type="predicted"/>
<feature type="region of interest" description="Disordered" evidence="1">
    <location>
        <begin position="121"/>
        <end position="165"/>
    </location>
</feature>
<feature type="compositionally biased region" description="Polar residues" evidence="1">
    <location>
        <begin position="122"/>
        <end position="132"/>
    </location>
</feature>
<evidence type="ECO:0000313" key="4">
    <source>
        <dbReference type="Proteomes" id="UP001320420"/>
    </source>
</evidence>
<accession>A0AAN9YJB0</accession>
<evidence type="ECO:0000313" key="3">
    <source>
        <dbReference type="EMBL" id="KAK7747183.1"/>
    </source>
</evidence>
<gene>
    <name evidence="3" type="ORF">SLS62_009125</name>
</gene>
<dbReference type="InterPro" id="IPR010730">
    <property type="entry name" value="HET"/>
</dbReference>
<sequence length="636" mass="71212">MRLLNVHTRQLEEFTGMPPSYAILSHTWTSEEVSFQDYTSIISQGQGCEKTQASLLAKRKGRAKIEGLCAQTVRDGYKYAWIDTCCIDKSSSAELSEAINSMYAWYRGAQKCYVYLEDVASGSGSAPTSTCTKGGRDSEGDDTDDKDKDKDKDKDTNDNDSDRFQPHSSFRRARWFTRGWTLQELLAPVELEFYDGRWRYLFVIDRRARRCERWAGSRERDRSSEHHIRLLAEITRIPEDVLLRGTAVATGAGTCVAARLAWAANRTTSRVEDMAYCLLGLLEVNMPLLYGEGDRAFLRLQHAIIGARDDSSLLAWGYGLLTSSDRNRTYTNRSVLARSPAAFSQCRDFRALPGHRIEDLMGGASGPFPSTMTNVGLQVVLPIISIDPANRVALGVLNHAPDEDHLVVVPLVYTGPLGKGHFYRALGSLPFLVDISCYCSSNSTGSNRASWLSLLLRRRKLKTMRILLQEYDFGEEEITFPLSQQQQQRSFSSRLSARAAGARSSFIVDFEDVIQKADYRLVSFYPPLTGSDRTHSRWRVRVDKSMGWCFLVFRRGRQAFGVTVRSHFQLKRSSSSSSSGGVMARFGEVDLATTVEHLVKKSAGEKKDKKKPKATNTVALPRFPSPSLELAVSGMP</sequence>
<dbReference type="EMBL" id="JAKJXP020000092">
    <property type="protein sequence ID" value="KAK7747183.1"/>
    <property type="molecule type" value="Genomic_DNA"/>
</dbReference>